<protein>
    <recommendedName>
        <fullName evidence="11">Receptor activity-modifying protein 1</fullName>
    </recommendedName>
</protein>
<dbReference type="GeneTree" id="ENSGT00940000159224"/>
<evidence type="ECO:0000256" key="12">
    <source>
        <dbReference type="ARBA" id="ARBA00049570"/>
    </source>
</evidence>
<comment type="similarity">
    <text evidence="2">Belongs to the RAMP family.</text>
</comment>
<comment type="subunit">
    <text evidence="13">Heterodimer of CALCRL and RAMP1; the interaction induces allosteric modulation of CALCRL function and CGRP1/CALCA and CGRP2/CALCB ligand specificity. Heterodimer of CALCR and RAMP1; interaction forms the AMYR1 receptor complex for amylin/IAPP and CGRP1/CALCA ligands.</text>
</comment>
<evidence type="ECO:0000256" key="10">
    <source>
        <dbReference type="ARBA" id="ARBA00023170"/>
    </source>
</evidence>
<keyword evidence="5 14" id="KW-0812">Transmembrane</keyword>
<dbReference type="PANTHER" id="PTHR14076">
    <property type="entry name" value="RECEPTOR ACTIVITY MODIFYING PROTEIN RAMP"/>
    <property type="match status" value="1"/>
</dbReference>
<comment type="function">
    <text evidence="12">Accessory protein that interacts with and modulates the function of G-protein coupled receptors including calcitonin gene-related peptide type 1 receptor (CALCRL) and calcitonin receptor (CALCR). Required for the transport of CALCRL to the plasma membrane. Together with CALCRL, form the receptor complex for the calcitonin gene-related peptides CGRP1/CALCA and CGRP2/CALCB. Together with CALCR, form the AMYR1 receptor complex for amylin/IAPP and CGRP1/CALCA.</text>
</comment>
<dbReference type="GO" id="GO:0043235">
    <property type="term" value="C:receptor complex"/>
    <property type="evidence" value="ECO:0007669"/>
    <property type="project" value="TreeGrafter"/>
</dbReference>
<dbReference type="Proteomes" id="UP000694387">
    <property type="component" value="Chromosome 19"/>
</dbReference>
<evidence type="ECO:0000256" key="4">
    <source>
        <dbReference type="ARBA" id="ARBA00022475"/>
    </source>
</evidence>
<dbReference type="GO" id="GO:0032870">
    <property type="term" value="P:cellular response to hormone stimulus"/>
    <property type="evidence" value="ECO:0007669"/>
    <property type="project" value="TreeGrafter"/>
</dbReference>
<name>A0A9L0JL52_EQUAS</name>
<dbReference type="GO" id="GO:0009986">
    <property type="term" value="C:cell surface"/>
    <property type="evidence" value="ECO:0007669"/>
    <property type="project" value="TreeGrafter"/>
</dbReference>
<dbReference type="GO" id="GO:0015026">
    <property type="term" value="F:coreceptor activity"/>
    <property type="evidence" value="ECO:0007669"/>
    <property type="project" value="InterPro"/>
</dbReference>
<gene>
    <name evidence="15" type="primary">RAMP1</name>
</gene>
<evidence type="ECO:0000313" key="16">
    <source>
        <dbReference type="Proteomes" id="UP000694387"/>
    </source>
</evidence>
<evidence type="ECO:0000256" key="2">
    <source>
        <dbReference type="ARBA" id="ARBA00007087"/>
    </source>
</evidence>
<evidence type="ECO:0000256" key="3">
    <source>
        <dbReference type="ARBA" id="ARBA00022448"/>
    </source>
</evidence>
<dbReference type="GO" id="GO:0006886">
    <property type="term" value="P:intracellular protein transport"/>
    <property type="evidence" value="ECO:0007669"/>
    <property type="project" value="InterPro"/>
</dbReference>
<keyword evidence="6" id="KW-0732">Signal</keyword>
<dbReference type="PANTHER" id="PTHR14076:SF3">
    <property type="entry name" value="RECEPTOR ACTIVITY-MODIFYING PROTEIN 1"/>
    <property type="match status" value="1"/>
</dbReference>
<evidence type="ECO:0000256" key="5">
    <source>
        <dbReference type="ARBA" id="ARBA00022692"/>
    </source>
</evidence>
<feature type="transmembrane region" description="Helical" evidence="14">
    <location>
        <begin position="185"/>
        <end position="206"/>
    </location>
</feature>
<evidence type="ECO:0000256" key="6">
    <source>
        <dbReference type="ARBA" id="ARBA00022729"/>
    </source>
</evidence>
<dbReference type="GO" id="GO:0072659">
    <property type="term" value="P:protein localization to plasma membrane"/>
    <property type="evidence" value="ECO:0007669"/>
    <property type="project" value="TreeGrafter"/>
</dbReference>
<keyword evidence="16" id="KW-1185">Reference proteome</keyword>
<comment type="subcellular location">
    <subcellularLocation>
        <location evidence="1">Cell membrane</location>
        <topology evidence="1">Single-pass type I membrane protein</topology>
    </subcellularLocation>
</comment>
<keyword evidence="9" id="KW-1015">Disulfide bond</keyword>
<reference evidence="15 16" key="1">
    <citation type="journal article" date="2020" name="Nat. Commun.">
        <title>Donkey genomes provide new insights into domestication and selection for coat color.</title>
        <authorList>
            <person name="Wang"/>
            <person name="C."/>
            <person name="Li"/>
            <person name="H."/>
            <person name="Guo"/>
            <person name="Y."/>
            <person name="Huang"/>
            <person name="J."/>
            <person name="Sun"/>
            <person name="Y."/>
            <person name="Min"/>
            <person name="J."/>
            <person name="Wang"/>
            <person name="J."/>
            <person name="Fang"/>
            <person name="X."/>
            <person name="Zhao"/>
            <person name="Z."/>
            <person name="Wang"/>
            <person name="S."/>
            <person name="Zhang"/>
            <person name="Y."/>
            <person name="Liu"/>
            <person name="Q."/>
            <person name="Jiang"/>
            <person name="Q."/>
            <person name="Wang"/>
            <person name="X."/>
            <person name="Guo"/>
            <person name="Y."/>
            <person name="Yang"/>
            <person name="C."/>
            <person name="Wang"/>
            <person name="Y."/>
            <person name="Tian"/>
            <person name="F."/>
            <person name="Zhuang"/>
            <person name="G."/>
            <person name="Fan"/>
            <person name="Y."/>
            <person name="Gao"/>
            <person name="Q."/>
            <person name="Li"/>
            <person name="Y."/>
            <person name="Ju"/>
            <person name="Z."/>
            <person name="Li"/>
            <person name="J."/>
            <person name="Li"/>
            <person name="R."/>
            <person name="Hou"/>
            <person name="M."/>
            <person name="Yang"/>
            <person name="G."/>
            <person name="Liu"/>
            <person name="G."/>
            <person name="Liu"/>
            <person name="W."/>
            <person name="Guo"/>
            <person name="J."/>
            <person name="Pan"/>
            <person name="S."/>
            <person name="Fan"/>
            <person name="G."/>
            <person name="Zhang"/>
            <person name="W."/>
            <person name="Zhang"/>
            <person name="R."/>
            <person name="Yu"/>
            <person name="J."/>
            <person name="Zhang"/>
            <person name="X."/>
            <person name="Yin"/>
            <person name="Q."/>
            <person name="Ji"/>
            <person name="C."/>
            <person name="Jin"/>
            <person name="Y."/>
            <person name="Yue"/>
            <person name="G."/>
            <person name="Liu"/>
            <person name="M."/>
            <person name="Xu"/>
            <person name="J."/>
            <person name="Liu"/>
            <person name="S."/>
            <person name="Jordana"/>
            <person name="J."/>
            <person name="Noce"/>
            <person name="A."/>
            <person name="Amills"/>
            <person name="M."/>
            <person name="Wu"/>
            <person name="D.D."/>
            <person name="Li"/>
            <person name="S."/>
            <person name="Zhou"/>
            <person name="X. and Zhong"/>
            <person name="J."/>
        </authorList>
    </citation>
    <scope>NUCLEOTIDE SEQUENCE [LARGE SCALE GENOMIC DNA]</scope>
</reference>
<accession>A0A9L0JL52</accession>
<keyword evidence="10" id="KW-0675">Receptor</keyword>
<dbReference type="GO" id="GO:0031623">
    <property type="term" value="P:receptor internalization"/>
    <property type="evidence" value="ECO:0007669"/>
    <property type="project" value="TreeGrafter"/>
</dbReference>
<dbReference type="Ensembl" id="ENSEAST00005043373.1">
    <property type="protein sequence ID" value="ENSEASP00005053098.1"/>
    <property type="gene ID" value="ENSEASG00005026664.1"/>
</dbReference>
<evidence type="ECO:0000256" key="9">
    <source>
        <dbReference type="ARBA" id="ARBA00023157"/>
    </source>
</evidence>
<keyword evidence="3" id="KW-0813">Transport</keyword>
<dbReference type="AlphaFoldDB" id="A0A9L0JL52"/>
<dbReference type="GO" id="GO:0005886">
    <property type="term" value="C:plasma membrane"/>
    <property type="evidence" value="ECO:0007669"/>
    <property type="project" value="UniProtKB-SubCell"/>
</dbReference>
<dbReference type="Pfam" id="PF04901">
    <property type="entry name" value="RAMP"/>
    <property type="match status" value="1"/>
</dbReference>
<dbReference type="GO" id="GO:0007186">
    <property type="term" value="P:G protein-coupled receptor signaling pathway"/>
    <property type="evidence" value="ECO:0007669"/>
    <property type="project" value="TreeGrafter"/>
</dbReference>
<evidence type="ECO:0000256" key="14">
    <source>
        <dbReference type="SAM" id="Phobius"/>
    </source>
</evidence>
<reference evidence="15" key="3">
    <citation type="submission" date="2025-09" db="UniProtKB">
        <authorList>
            <consortium name="Ensembl"/>
        </authorList>
    </citation>
    <scope>IDENTIFICATION</scope>
</reference>
<keyword evidence="8 14" id="KW-0472">Membrane</keyword>
<organism evidence="15 16">
    <name type="scientific">Equus asinus</name>
    <name type="common">Donkey</name>
    <name type="synonym">Equus africanus asinus</name>
    <dbReference type="NCBI Taxonomy" id="9793"/>
    <lineage>
        <taxon>Eukaryota</taxon>
        <taxon>Metazoa</taxon>
        <taxon>Chordata</taxon>
        <taxon>Craniata</taxon>
        <taxon>Vertebrata</taxon>
        <taxon>Euteleostomi</taxon>
        <taxon>Mammalia</taxon>
        <taxon>Eutheria</taxon>
        <taxon>Laurasiatheria</taxon>
        <taxon>Perissodactyla</taxon>
        <taxon>Equidae</taxon>
        <taxon>Equus</taxon>
    </lineage>
</organism>
<dbReference type="InterPro" id="IPR006985">
    <property type="entry name" value="RAMP"/>
</dbReference>
<feature type="transmembrane region" description="Helical" evidence="14">
    <location>
        <begin position="35"/>
        <end position="54"/>
    </location>
</feature>
<keyword evidence="7 14" id="KW-1133">Transmembrane helix</keyword>
<reference evidence="15" key="2">
    <citation type="submission" date="2025-08" db="UniProtKB">
        <authorList>
            <consortium name="Ensembl"/>
        </authorList>
    </citation>
    <scope>IDENTIFICATION</scope>
</reference>
<evidence type="ECO:0000313" key="15">
    <source>
        <dbReference type="Ensembl" id="ENSEASP00005053098.1"/>
    </source>
</evidence>
<evidence type="ECO:0000256" key="8">
    <source>
        <dbReference type="ARBA" id="ARBA00023136"/>
    </source>
</evidence>
<dbReference type="GO" id="GO:0006816">
    <property type="term" value="P:calcium ion transport"/>
    <property type="evidence" value="ECO:0007669"/>
    <property type="project" value="TreeGrafter"/>
</dbReference>
<dbReference type="GO" id="GO:0008277">
    <property type="term" value="P:regulation of G protein-coupled receptor signaling pathway"/>
    <property type="evidence" value="ECO:0007669"/>
    <property type="project" value="InterPro"/>
</dbReference>
<proteinExistence type="inferred from homology"/>
<dbReference type="Gene3D" id="1.10.150.510">
    <property type="entry name" value="Receptor activity modifying family"/>
    <property type="match status" value="1"/>
</dbReference>
<evidence type="ECO:0000256" key="7">
    <source>
        <dbReference type="ARBA" id="ARBA00022989"/>
    </source>
</evidence>
<dbReference type="FunFam" id="1.10.150.510:FF:000002">
    <property type="entry name" value="Receptor activity-modifying protein 1"/>
    <property type="match status" value="1"/>
</dbReference>
<sequence>GHLPVPPESPVSPASRTSVRACLAPLPAGKPFPTLQVLGIDSSFSLYLWVLFALRYSESPRAPRLVLSPRDPQWPHLEGELDAEVHHLFLATACQDADYSTLLQESCLAQFKVDMEAIGKTLWCDWGKTIGSYRELTECTSHVAKKVFCFWPNAVVDKLFVAIHQRYFRNCSVSGRAVRDPPSSVLCPFIVVPILVTLLVTVLVVWRSKCPEGIV</sequence>
<evidence type="ECO:0000256" key="13">
    <source>
        <dbReference type="ARBA" id="ARBA00049674"/>
    </source>
</evidence>
<evidence type="ECO:0000256" key="11">
    <source>
        <dbReference type="ARBA" id="ARBA00041071"/>
    </source>
</evidence>
<dbReference type="InterPro" id="IPR038126">
    <property type="entry name" value="RAMP_sf"/>
</dbReference>
<keyword evidence="4" id="KW-1003">Cell membrane</keyword>
<evidence type="ECO:0000256" key="1">
    <source>
        <dbReference type="ARBA" id="ARBA00004251"/>
    </source>
</evidence>